<gene>
    <name evidence="2" type="ORF">CEXT_407961</name>
</gene>
<sequence>MVKMTQSSILTIIMVYFEEVFTKAYHVHPTHINYIQHTQKNFPRHYSELQFGRKEVGRNKKKNRLSCPPAWREEHTDRGKPLSREEDGDHLANLTPTTESRRCRLAQLKNFRMFCLHAKSEMDGVCNQLTHDSCNKNKHGEIKVMLLS</sequence>
<feature type="region of interest" description="Disordered" evidence="1">
    <location>
        <begin position="54"/>
        <end position="94"/>
    </location>
</feature>
<comment type="caution">
    <text evidence="2">The sequence shown here is derived from an EMBL/GenBank/DDBJ whole genome shotgun (WGS) entry which is preliminary data.</text>
</comment>
<dbReference type="EMBL" id="BPLR01004915">
    <property type="protein sequence ID" value="GIX98471.1"/>
    <property type="molecule type" value="Genomic_DNA"/>
</dbReference>
<dbReference type="Proteomes" id="UP001054945">
    <property type="component" value="Unassembled WGS sequence"/>
</dbReference>
<evidence type="ECO:0000313" key="2">
    <source>
        <dbReference type="EMBL" id="GIX98471.1"/>
    </source>
</evidence>
<accession>A0AAV4PRM0</accession>
<feature type="compositionally biased region" description="Basic and acidic residues" evidence="1">
    <location>
        <begin position="71"/>
        <end position="90"/>
    </location>
</feature>
<protein>
    <submittedName>
        <fullName evidence="2">Uncharacterized protein</fullName>
    </submittedName>
</protein>
<keyword evidence="3" id="KW-1185">Reference proteome</keyword>
<proteinExistence type="predicted"/>
<dbReference type="AlphaFoldDB" id="A0AAV4PRM0"/>
<evidence type="ECO:0000313" key="3">
    <source>
        <dbReference type="Proteomes" id="UP001054945"/>
    </source>
</evidence>
<organism evidence="2 3">
    <name type="scientific">Caerostris extrusa</name>
    <name type="common">Bark spider</name>
    <name type="synonym">Caerostris bankana</name>
    <dbReference type="NCBI Taxonomy" id="172846"/>
    <lineage>
        <taxon>Eukaryota</taxon>
        <taxon>Metazoa</taxon>
        <taxon>Ecdysozoa</taxon>
        <taxon>Arthropoda</taxon>
        <taxon>Chelicerata</taxon>
        <taxon>Arachnida</taxon>
        <taxon>Araneae</taxon>
        <taxon>Araneomorphae</taxon>
        <taxon>Entelegynae</taxon>
        <taxon>Araneoidea</taxon>
        <taxon>Araneidae</taxon>
        <taxon>Caerostris</taxon>
    </lineage>
</organism>
<evidence type="ECO:0000256" key="1">
    <source>
        <dbReference type="SAM" id="MobiDB-lite"/>
    </source>
</evidence>
<name>A0AAV4PRM0_CAEEX</name>
<reference evidence="2 3" key="1">
    <citation type="submission" date="2021-06" db="EMBL/GenBank/DDBJ databases">
        <title>Caerostris extrusa draft genome.</title>
        <authorList>
            <person name="Kono N."/>
            <person name="Arakawa K."/>
        </authorList>
    </citation>
    <scope>NUCLEOTIDE SEQUENCE [LARGE SCALE GENOMIC DNA]</scope>
</reference>